<evidence type="ECO:0000313" key="16">
    <source>
        <dbReference type="EMBL" id="THD22912.1"/>
    </source>
</evidence>
<keyword evidence="5" id="KW-0963">Cytoplasm</keyword>
<feature type="region of interest" description="Disordered" evidence="14">
    <location>
        <begin position="1"/>
        <end position="178"/>
    </location>
</feature>
<name>A0A2H1C710_FASHE</name>
<dbReference type="GO" id="GO:0005524">
    <property type="term" value="F:ATP binding"/>
    <property type="evidence" value="ECO:0007669"/>
    <property type="project" value="UniProtKB-KW"/>
</dbReference>
<dbReference type="InterPro" id="IPR032781">
    <property type="entry name" value="ABC_tran_Xtn"/>
</dbReference>
<keyword evidence="11" id="KW-0539">Nucleus</keyword>
<dbReference type="NCBIfam" id="NF000355">
    <property type="entry name" value="ribo_prot_ABC_F"/>
    <property type="match status" value="1"/>
</dbReference>
<evidence type="ECO:0000259" key="15">
    <source>
        <dbReference type="PROSITE" id="PS50893"/>
    </source>
</evidence>
<proteinExistence type="inferred from homology"/>
<evidence type="ECO:0000256" key="14">
    <source>
        <dbReference type="SAM" id="MobiDB-lite"/>
    </source>
</evidence>
<evidence type="ECO:0000313" key="17">
    <source>
        <dbReference type="Proteomes" id="UP000230066"/>
    </source>
</evidence>
<feature type="compositionally biased region" description="Polar residues" evidence="14">
    <location>
        <begin position="138"/>
        <end position="149"/>
    </location>
</feature>
<dbReference type="SUPFAM" id="SSF52540">
    <property type="entry name" value="P-loop containing nucleoside triphosphate hydrolases"/>
    <property type="match status" value="2"/>
</dbReference>
<dbReference type="InterPro" id="IPR050611">
    <property type="entry name" value="ABCF"/>
</dbReference>
<keyword evidence="8" id="KW-0547">Nucleotide-binding</keyword>
<dbReference type="FunFam" id="3.40.50.300:FF:000472">
    <property type="entry name" value="ATP-binding cassette, sub-family F (GCN20), member 1"/>
    <property type="match status" value="1"/>
</dbReference>
<feature type="region of interest" description="Disordered" evidence="14">
    <location>
        <begin position="629"/>
        <end position="662"/>
    </location>
</feature>
<keyword evidence="13" id="KW-0175">Coiled coil</keyword>
<comment type="caution">
    <text evidence="16">The sequence shown here is derived from an EMBL/GenBank/DDBJ whole genome shotgun (WGS) entry which is preliminary data.</text>
</comment>
<dbReference type="Proteomes" id="UP000230066">
    <property type="component" value="Unassembled WGS sequence"/>
</dbReference>
<evidence type="ECO:0000256" key="1">
    <source>
        <dbReference type="ARBA" id="ARBA00004259"/>
    </source>
</evidence>
<evidence type="ECO:0000256" key="2">
    <source>
        <dbReference type="ARBA" id="ARBA00004496"/>
    </source>
</evidence>
<dbReference type="GO" id="GO:0005635">
    <property type="term" value="C:nuclear envelope"/>
    <property type="evidence" value="ECO:0007669"/>
    <property type="project" value="UniProtKB-SubCell"/>
</dbReference>
<evidence type="ECO:0000256" key="8">
    <source>
        <dbReference type="ARBA" id="ARBA00022741"/>
    </source>
</evidence>
<dbReference type="CDD" id="cd03221">
    <property type="entry name" value="ABCF_EF-3"/>
    <property type="match status" value="2"/>
</dbReference>
<evidence type="ECO:0000256" key="7">
    <source>
        <dbReference type="ARBA" id="ARBA00022737"/>
    </source>
</evidence>
<evidence type="ECO:0000256" key="4">
    <source>
        <dbReference type="ARBA" id="ARBA00011054"/>
    </source>
</evidence>
<dbReference type="GO" id="GO:0005737">
    <property type="term" value="C:cytoplasm"/>
    <property type="evidence" value="ECO:0007669"/>
    <property type="project" value="UniProtKB-SubCell"/>
</dbReference>
<comment type="similarity">
    <text evidence="4">Belongs to the ABC transporter superfamily. ABCF family. EF3 subfamily.</text>
</comment>
<keyword evidence="10" id="KW-0010">Activator</keyword>
<dbReference type="PANTHER" id="PTHR19211:SF14">
    <property type="entry name" value="ATP-BINDING CASSETTE SUB-FAMILY F MEMBER 1"/>
    <property type="match status" value="1"/>
</dbReference>
<feature type="compositionally biased region" description="Basic and acidic residues" evidence="14">
    <location>
        <begin position="46"/>
        <end position="59"/>
    </location>
</feature>
<feature type="domain" description="ABC transporter" evidence="15">
    <location>
        <begin position="365"/>
        <end position="610"/>
    </location>
</feature>
<evidence type="ECO:0000256" key="3">
    <source>
        <dbReference type="ARBA" id="ARBA00004642"/>
    </source>
</evidence>
<dbReference type="GO" id="GO:0005654">
    <property type="term" value="C:nucleoplasm"/>
    <property type="evidence" value="ECO:0007669"/>
    <property type="project" value="UniProtKB-SubCell"/>
</dbReference>
<dbReference type="PANTHER" id="PTHR19211">
    <property type="entry name" value="ATP-BINDING TRANSPORT PROTEIN-RELATED"/>
    <property type="match status" value="1"/>
</dbReference>
<dbReference type="PROSITE" id="PS50893">
    <property type="entry name" value="ABC_TRANSPORTER_2"/>
    <property type="match status" value="2"/>
</dbReference>
<evidence type="ECO:0000256" key="13">
    <source>
        <dbReference type="SAM" id="Coils"/>
    </source>
</evidence>
<dbReference type="InterPro" id="IPR003439">
    <property type="entry name" value="ABC_transporter-like_ATP-bd"/>
</dbReference>
<feature type="compositionally biased region" description="Basic and acidic residues" evidence="14">
    <location>
        <begin position="632"/>
        <end position="643"/>
    </location>
</feature>
<evidence type="ECO:0000256" key="11">
    <source>
        <dbReference type="ARBA" id="ARBA00023242"/>
    </source>
</evidence>
<comment type="subcellular location">
    <subcellularLocation>
        <location evidence="2">Cytoplasm</location>
    </subcellularLocation>
    <subcellularLocation>
        <location evidence="1">Nucleus envelope</location>
    </subcellularLocation>
    <subcellularLocation>
        <location evidence="3">Nucleus</location>
        <location evidence="3">Nucleoplasm</location>
    </subcellularLocation>
</comment>
<keyword evidence="9 16" id="KW-0067">ATP-binding</keyword>
<feature type="compositionally biased region" description="Basic and acidic residues" evidence="14">
    <location>
        <begin position="77"/>
        <end position="115"/>
    </location>
</feature>
<dbReference type="InterPro" id="IPR027417">
    <property type="entry name" value="P-loop_NTPase"/>
</dbReference>
<gene>
    <name evidence="16" type="ORF">D915_006346</name>
</gene>
<feature type="domain" description="ABC transporter" evidence="15">
    <location>
        <begin position="690"/>
        <end position="904"/>
    </location>
</feature>
<dbReference type="PROSITE" id="PS00211">
    <property type="entry name" value="ABC_TRANSPORTER_1"/>
    <property type="match status" value="2"/>
</dbReference>
<protein>
    <recommendedName>
        <fullName evidence="12">ATP-binding cassette sub-family F member 1</fullName>
    </recommendedName>
</protein>
<evidence type="ECO:0000256" key="12">
    <source>
        <dbReference type="ARBA" id="ARBA00073921"/>
    </source>
</evidence>
<evidence type="ECO:0000256" key="9">
    <source>
        <dbReference type="ARBA" id="ARBA00022840"/>
    </source>
</evidence>
<dbReference type="InterPro" id="IPR017871">
    <property type="entry name" value="ABC_transporter-like_CS"/>
</dbReference>
<keyword evidence="7" id="KW-0677">Repeat</keyword>
<dbReference type="EMBL" id="JXXN02002446">
    <property type="protein sequence ID" value="THD22912.1"/>
    <property type="molecule type" value="Genomic_DNA"/>
</dbReference>
<dbReference type="Pfam" id="PF00005">
    <property type="entry name" value="ABC_tran"/>
    <property type="match status" value="2"/>
</dbReference>
<evidence type="ECO:0000256" key="6">
    <source>
        <dbReference type="ARBA" id="ARBA00022553"/>
    </source>
</evidence>
<feature type="compositionally biased region" description="Basic residues" evidence="14">
    <location>
        <begin position="36"/>
        <end position="45"/>
    </location>
</feature>
<organism evidence="16 17">
    <name type="scientific">Fasciola hepatica</name>
    <name type="common">Liver fluke</name>
    <dbReference type="NCBI Taxonomy" id="6192"/>
    <lineage>
        <taxon>Eukaryota</taxon>
        <taxon>Metazoa</taxon>
        <taxon>Spiralia</taxon>
        <taxon>Lophotrochozoa</taxon>
        <taxon>Platyhelminthes</taxon>
        <taxon>Trematoda</taxon>
        <taxon>Digenea</taxon>
        <taxon>Plagiorchiida</taxon>
        <taxon>Echinostomata</taxon>
        <taxon>Echinostomatoidea</taxon>
        <taxon>Fasciolidae</taxon>
        <taxon>Fasciola</taxon>
    </lineage>
</organism>
<feature type="compositionally biased region" description="Basic residues" evidence="14">
    <location>
        <begin position="150"/>
        <end position="160"/>
    </location>
</feature>
<feature type="compositionally biased region" description="Basic and acidic residues" evidence="14">
    <location>
        <begin position="161"/>
        <end position="173"/>
    </location>
</feature>
<evidence type="ECO:0000256" key="10">
    <source>
        <dbReference type="ARBA" id="ARBA00023159"/>
    </source>
</evidence>
<dbReference type="SMART" id="SM00382">
    <property type="entry name" value="AAA"/>
    <property type="match status" value="2"/>
</dbReference>
<keyword evidence="6" id="KW-0597">Phosphoprotein</keyword>
<dbReference type="FunFam" id="3.40.50.300:FF:000471">
    <property type="entry name" value="ATP-binding cassette, sub-family F (GCN20), member 1"/>
    <property type="match status" value="1"/>
</dbReference>
<dbReference type="Gene3D" id="3.40.50.300">
    <property type="entry name" value="P-loop containing nucleotide triphosphate hydrolases"/>
    <property type="match status" value="2"/>
</dbReference>
<keyword evidence="17" id="KW-1185">Reference proteome</keyword>
<evidence type="ECO:0000256" key="5">
    <source>
        <dbReference type="ARBA" id="ARBA00022490"/>
    </source>
</evidence>
<feature type="compositionally biased region" description="Basic and acidic residues" evidence="14">
    <location>
        <begin position="9"/>
        <end position="35"/>
    </location>
</feature>
<feature type="coiled-coil region" evidence="13">
    <location>
        <begin position="599"/>
        <end position="626"/>
    </location>
</feature>
<accession>A0A2H1C710</accession>
<reference evidence="16" key="1">
    <citation type="submission" date="2019-03" db="EMBL/GenBank/DDBJ databases">
        <title>Improved annotation for the trematode Fasciola hepatica.</title>
        <authorList>
            <person name="Choi Y.-J."/>
            <person name="Martin J."/>
            <person name="Mitreva M."/>
        </authorList>
    </citation>
    <scope>NUCLEOTIDE SEQUENCE [LARGE SCALE GENOMIC DNA]</scope>
</reference>
<dbReference type="GO" id="GO:0016887">
    <property type="term" value="F:ATP hydrolysis activity"/>
    <property type="evidence" value="ECO:0007669"/>
    <property type="project" value="InterPro"/>
</dbReference>
<feature type="compositionally biased region" description="Basic residues" evidence="14">
    <location>
        <begin position="125"/>
        <end position="134"/>
    </location>
</feature>
<sequence>MPPKRSVRNKVDDDSEVDLKPETKLKSESQKSAKGKEKRHGKAHHGKETGDESVKVEPKSKKKDKRRMGDDSDEQSDNDKQEIKTREKNKQKLHEPDLSDDGINHHRDDAEKQLSDEVDEEYYSKKRKFGRGKKKGNEQPQEAASNQPTLKKKRGGKGNKKNLDDFGSDKEDNAVLPSMNELKLDEDLGDAFTQSGGASLFTKFQDLSLETEEILPSNLRETKNKEDVSRETPITEVHCESAETEVSPDVKDQSEPVPIEPRVTVESTIGTSVPIEPPVAAELTVNATVPEDMNDTLGLQKPVASVVKISRKELKKLKKQEEFDKLIEAAKKKITDNSGTLDNFALSQAANSSKQQAVQDKQLDIKVENFSIAAKGKDLFINASLQITHGRRYGLVGPNGHGKTTLLRHIASRAINIPSHIDVLLCEQEVVADSTPAFEMVLKSDARRVALLKECEELKVKVEEDHDQSTMDRLNEVYEELNAMKADAAEGKVRRILSGLGFTSKMMERPTKDLSGGWRMRVSLARALFLEPTFLLLDEPTNHLDLNAVIWLDNYLQGWKKTLLIVSHDQSFLDNVCTDIIHLDQRQLFYYRGNYNSFKVMLNQRRKEQLKEYEKQEKRLRELKLQGMSSKKAVEKNKREVATRKQAKGKQMLSKSDDQSAAAPQLLTKPKEYIVKFHFPNPPPMNPPLLGLHGVTFGYSDQKPLFRDLNFGVDMSSRISIVGPNGVGKSTFLKLLTGEVSPIQGERRISHRVKIGKYDQHSADQLDLTLTPTEYLQKLFNLSYQDARGTLGKFGLESHAHTIPNADLSGGQRARVAFAELSRRAPDILILDEPTNNLDIESIDALALAINEYEGGVIIVSHDERLIRDTSCTLWVIEDCTINEIDGEFDDYRKEILNALGEELFNPSKVAAAAGCLS</sequence>
<dbReference type="InterPro" id="IPR003593">
    <property type="entry name" value="AAA+_ATPase"/>
</dbReference>
<dbReference type="Pfam" id="PF12848">
    <property type="entry name" value="ABC_tran_Xtn"/>
    <property type="match status" value="1"/>
</dbReference>
<dbReference type="AlphaFoldDB" id="A0A2H1C710"/>